<evidence type="ECO:0000313" key="1">
    <source>
        <dbReference type="EMBL" id="BCR35840.1"/>
    </source>
</evidence>
<protein>
    <submittedName>
        <fullName evidence="1">Uncharacterized protein</fullName>
    </submittedName>
</protein>
<dbReference type="KEGG" id="manr:MPAN_007330"/>
<gene>
    <name evidence="1" type="ORF">MPAN_007330</name>
</gene>
<reference evidence="1" key="1">
    <citation type="submission" date="2021-01" db="EMBL/GenBank/DDBJ databases">
        <title>Draft genome sequence of Acholeplasmataceae bacterium strain Mahy22.</title>
        <authorList>
            <person name="Watanabe M."/>
            <person name="Kojima H."/>
            <person name="Fukui M."/>
        </authorList>
    </citation>
    <scope>NUCLEOTIDE SEQUENCE</scope>
    <source>
        <strain evidence="1">Mahy22</strain>
    </source>
</reference>
<dbReference type="Pfam" id="PF14808">
    <property type="entry name" value="TMEM164"/>
    <property type="match status" value="1"/>
</dbReference>
<dbReference type="AlphaFoldDB" id="A0A7U9XUJ3"/>
<proteinExistence type="predicted"/>
<sequence>MLHPGDVFVDTIGINIQTMIHHGGIAIVGFSLLFSKQVSYKINTLIKASVVFSIVVLIAILLNAIFNTWINDGTFNMFFINPKFTSNIPILFDIQPHVNAVVFNLIYYFGFTLVALIVFKINTSFIYIYEKKKPLKEQQLQKSKA</sequence>
<name>A0A7U9XUJ3_9MOLU</name>
<keyword evidence="2" id="KW-1185">Reference proteome</keyword>
<accession>A0A7U9XUJ3</accession>
<dbReference type="Proteomes" id="UP000620133">
    <property type="component" value="Chromosome"/>
</dbReference>
<evidence type="ECO:0000313" key="2">
    <source>
        <dbReference type="Proteomes" id="UP000620133"/>
    </source>
</evidence>
<organism evidence="1 2">
    <name type="scientific">Mariniplasma anaerobium</name>
    <dbReference type="NCBI Taxonomy" id="2735436"/>
    <lineage>
        <taxon>Bacteria</taxon>
        <taxon>Bacillati</taxon>
        <taxon>Mycoplasmatota</taxon>
        <taxon>Mollicutes</taxon>
        <taxon>Acholeplasmatales</taxon>
        <taxon>Acholeplasmataceae</taxon>
        <taxon>Mariniplasma</taxon>
    </lineage>
</organism>
<dbReference type="EMBL" id="AP024412">
    <property type="protein sequence ID" value="BCR35840.1"/>
    <property type="molecule type" value="Genomic_DNA"/>
</dbReference>